<dbReference type="GO" id="GO:0046081">
    <property type="term" value="P:dUTP catabolic process"/>
    <property type="evidence" value="ECO:0000318"/>
    <property type="project" value="GO_Central"/>
</dbReference>
<evidence type="ECO:0000256" key="1">
    <source>
        <dbReference type="ARBA" id="ARBA00001946"/>
    </source>
</evidence>
<accession>A9UWC3</accession>
<dbReference type="FunFam" id="2.70.40.10:FF:000004">
    <property type="entry name" value="Deoxyuridine triphosphatase"/>
    <property type="match status" value="1"/>
</dbReference>
<evidence type="ECO:0000256" key="7">
    <source>
        <dbReference type="ARBA" id="ARBA00047686"/>
    </source>
</evidence>
<name>A9UWC3_MONBE</name>
<proteinExistence type="inferred from homology"/>
<dbReference type="GO" id="GO:0006226">
    <property type="term" value="P:dUMP biosynthetic process"/>
    <property type="evidence" value="ECO:0000318"/>
    <property type="project" value="GO_Central"/>
</dbReference>
<evidence type="ECO:0000256" key="2">
    <source>
        <dbReference type="ARBA" id="ARBA00005142"/>
    </source>
</evidence>
<dbReference type="InterPro" id="IPR036157">
    <property type="entry name" value="dUTPase-like_sf"/>
</dbReference>
<dbReference type="Gene3D" id="2.70.40.10">
    <property type="match status" value="1"/>
</dbReference>
<comment type="function">
    <text evidence="8">Involved in nucleotide metabolism via production of dUMP, the immediate precursor of thymidine nucleotides, and decreases the intracellular concentration of dUTP so that uracil cannot be incorporated into DNA.</text>
</comment>
<dbReference type="KEGG" id="mbr:MONBRDRAFT_21377"/>
<feature type="region of interest" description="Disordered" evidence="9">
    <location>
        <begin position="1"/>
        <end position="20"/>
    </location>
</feature>
<dbReference type="GO" id="GO:0000287">
    <property type="term" value="F:magnesium ion binding"/>
    <property type="evidence" value="ECO:0000318"/>
    <property type="project" value="GO_Central"/>
</dbReference>
<evidence type="ECO:0000256" key="4">
    <source>
        <dbReference type="ARBA" id="ARBA00022801"/>
    </source>
</evidence>
<dbReference type="CDD" id="cd07557">
    <property type="entry name" value="trimeric_dUTPase"/>
    <property type="match status" value="1"/>
</dbReference>
<dbReference type="AlphaFoldDB" id="A9UWC3"/>
<comment type="pathway">
    <text evidence="2 8">Pyrimidine metabolism; dUMP biosynthesis; dUMP from dCTP (dUTP route): step 2/2.</text>
</comment>
<dbReference type="PANTHER" id="PTHR11241">
    <property type="entry name" value="DEOXYURIDINE 5'-TRIPHOSPHATE NUCLEOTIDOHYDROLASE"/>
    <property type="match status" value="1"/>
</dbReference>
<gene>
    <name evidence="11" type="ORF">MONBRDRAFT_21377</name>
</gene>
<evidence type="ECO:0000313" key="11">
    <source>
        <dbReference type="EMBL" id="EDQ90742.1"/>
    </source>
</evidence>
<keyword evidence="12" id="KW-1185">Reference proteome</keyword>
<evidence type="ECO:0000256" key="9">
    <source>
        <dbReference type="SAM" id="MobiDB-lite"/>
    </source>
</evidence>
<evidence type="ECO:0000256" key="8">
    <source>
        <dbReference type="RuleBase" id="RU367024"/>
    </source>
</evidence>
<dbReference type="Proteomes" id="UP000001357">
    <property type="component" value="Unassembled WGS sequence"/>
</dbReference>
<reference evidence="11 12" key="1">
    <citation type="journal article" date="2008" name="Nature">
        <title>The genome of the choanoflagellate Monosiga brevicollis and the origin of metazoans.</title>
        <authorList>
            <consortium name="JGI Sequencing"/>
            <person name="King N."/>
            <person name="Westbrook M.J."/>
            <person name="Young S.L."/>
            <person name="Kuo A."/>
            <person name="Abedin M."/>
            <person name="Chapman J."/>
            <person name="Fairclough S."/>
            <person name="Hellsten U."/>
            <person name="Isogai Y."/>
            <person name="Letunic I."/>
            <person name="Marr M."/>
            <person name="Pincus D."/>
            <person name="Putnam N."/>
            <person name="Rokas A."/>
            <person name="Wright K.J."/>
            <person name="Zuzow R."/>
            <person name="Dirks W."/>
            <person name="Good M."/>
            <person name="Goodstein D."/>
            <person name="Lemons D."/>
            <person name="Li W."/>
            <person name="Lyons J.B."/>
            <person name="Morris A."/>
            <person name="Nichols S."/>
            <person name="Richter D.J."/>
            <person name="Salamov A."/>
            <person name="Bork P."/>
            <person name="Lim W.A."/>
            <person name="Manning G."/>
            <person name="Miller W.T."/>
            <person name="McGinnis W."/>
            <person name="Shapiro H."/>
            <person name="Tjian R."/>
            <person name="Grigoriev I.V."/>
            <person name="Rokhsar D."/>
        </authorList>
    </citation>
    <scope>NUCLEOTIDE SEQUENCE [LARGE SCALE GENOMIC DNA]</scope>
    <source>
        <strain evidence="12">MX1 / ATCC 50154</strain>
    </source>
</reference>
<dbReference type="InParanoid" id="A9UWC3"/>
<comment type="catalytic activity">
    <reaction evidence="7 8">
        <text>dUTP + H2O = dUMP + diphosphate + H(+)</text>
        <dbReference type="Rhea" id="RHEA:10248"/>
        <dbReference type="ChEBI" id="CHEBI:15377"/>
        <dbReference type="ChEBI" id="CHEBI:15378"/>
        <dbReference type="ChEBI" id="CHEBI:33019"/>
        <dbReference type="ChEBI" id="CHEBI:61555"/>
        <dbReference type="ChEBI" id="CHEBI:246422"/>
        <dbReference type="EC" id="3.6.1.23"/>
    </reaction>
</comment>
<evidence type="ECO:0000259" key="10">
    <source>
        <dbReference type="Pfam" id="PF00692"/>
    </source>
</evidence>
<dbReference type="STRING" id="81824.A9UWC3"/>
<organism evidence="11 12">
    <name type="scientific">Monosiga brevicollis</name>
    <name type="common">Choanoflagellate</name>
    <dbReference type="NCBI Taxonomy" id="81824"/>
    <lineage>
        <taxon>Eukaryota</taxon>
        <taxon>Choanoflagellata</taxon>
        <taxon>Craspedida</taxon>
        <taxon>Salpingoecidae</taxon>
        <taxon>Monosiga</taxon>
    </lineage>
</organism>
<dbReference type="OMA" id="RSGMGHK"/>
<dbReference type="FunCoup" id="A9UWC3">
    <property type="interactions" value="1165"/>
</dbReference>
<dbReference type="NCBIfam" id="NF001862">
    <property type="entry name" value="PRK00601.1"/>
    <property type="match status" value="1"/>
</dbReference>
<evidence type="ECO:0000256" key="5">
    <source>
        <dbReference type="ARBA" id="ARBA00022842"/>
    </source>
</evidence>
<protein>
    <recommendedName>
        <fullName evidence="8">Deoxyuridine 5'-triphosphate nucleotidohydrolase</fullName>
        <shortName evidence="8">dUTPase</shortName>
        <ecNumber evidence="8">3.6.1.23</ecNumber>
    </recommendedName>
    <alternativeName>
        <fullName evidence="8">dUTP pyrophosphatase</fullName>
    </alternativeName>
</protein>
<comment type="similarity">
    <text evidence="3 8">Belongs to the dUTPase family.</text>
</comment>
<dbReference type="Pfam" id="PF00692">
    <property type="entry name" value="dUTPase"/>
    <property type="match status" value="1"/>
</dbReference>
<dbReference type="eggNOG" id="KOG3370">
    <property type="taxonomic scope" value="Eukaryota"/>
</dbReference>
<dbReference type="UniPathway" id="UPA00610">
    <property type="reaction ID" value="UER00666"/>
</dbReference>
<dbReference type="NCBIfam" id="TIGR00576">
    <property type="entry name" value="dut"/>
    <property type="match status" value="1"/>
</dbReference>
<keyword evidence="5 8" id="KW-0460">Magnesium</keyword>
<keyword evidence="8" id="KW-0479">Metal-binding</keyword>
<keyword evidence="4 8" id="KW-0378">Hydrolase</keyword>
<dbReference type="SUPFAM" id="SSF51283">
    <property type="entry name" value="dUTPase-like"/>
    <property type="match status" value="1"/>
</dbReference>
<evidence type="ECO:0000256" key="6">
    <source>
        <dbReference type="ARBA" id="ARBA00023080"/>
    </source>
</evidence>
<dbReference type="GO" id="GO:0004170">
    <property type="term" value="F:dUTP diphosphatase activity"/>
    <property type="evidence" value="ECO:0000318"/>
    <property type="project" value="GO_Central"/>
</dbReference>
<dbReference type="RefSeq" id="XP_001744793.1">
    <property type="nucleotide sequence ID" value="XM_001744741.1"/>
</dbReference>
<dbReference type="InterPro" id="IPR033704">
    <property type="entry name" value="dUTPase_trimeric"/>
</dbReference>
<comment type="cofactor">
    <cofactor evidence="1 8">
        <name>Mg(2+)</name>
        <dbReference type="ChEBI" id="CHEBI:18420"/>
    </cofactor>
</comment>
<dbReference type="InterPro" id="IPR008181">
    <property type="entry name" value="dUTPase"/>
</dbReference>
<evidence type="ECO:0000256" key="3">
    <source>
        <dbReference type="ARBA" id="ARBA00006581"/>
    </source>
</evidence>
<sequence length="143" mass="15277">MAASLRVVRKHPDAQLPKRGSPEAAGYDLYAVEDTVIAAQGKAIVKTGLIMEIPEGCYGRIAPRSSLAAKHHLDVGAGVIDRDYRGEVGVVMFNFAQQEFTVKKGERIAQLILECIFTPLVEEVGSLSDTSRGEGGFGSTGTN</sequence>
<dbReference type="EC" id="3.6.1.23" evidence="8"/>
<dbReference type="EMBL" id="CH991547">
    <property type="protein sequence ID" value="EDQ90742.1"/>
    <property type="molecule type" value="Genomic_DNA"/>
</dbReference>
<keyword evidence="6 8" id="KW-0546">Nucleotide metabolism</keyword>
<dbReference type="PANTHER" id="PTHR11241:SF0">
    <property type="entry name" value="DEOXYURIDINE 5'-TRIPHOSPHATE NUCLEOTIDOHYDROLASE"/>
    <property type="match status" value="1"/>
</dbReference>
<feature type="domain" description="dUTPase-like" evidence="10">
    <location>
        <begin position="14"/>
        <end position="141"/>
    </location>
</feature>
<dbReference type="GeneID" id="5889959"/>
<evidence type="ECO:0000313" key="12">
    <source>
        <dbReference type="Proteomes" id="UP000001357"/>
    </source>
</evidence>
<dbReference type="InterPro" id="IPR029054">
    <property type="entry name" value="dUTPase-like"/>
</dbReference>